<feature type="transmembrane region" description="Helical" evidence="6">
    <location>
        <begin position="80"/>
        <end position="102"/>
    </location>
</feature>
<keyword evidence="3 6" id="KW-0812">Transmembrane</keyword>
<keyword evidence="4 6" id="KW-1133">Transmembrane helix</keyword>
<name>A0A382JVJ7_9ZZZZ</name>
<feature type="transmembrane region" description="Helical" evidence="6">
    <location>
        <begin position="330"/>
        <end position="349"/>
    </location>
</feature>
<feature type="domain" description="NADH:quinone oxidoreductase/Mrp antiporter transmembrane" evidence="7">
    <location>
        <begin position="126"/>
        <end position="404"/>
    </location>
</feature>
<feature type="transmembrane region" description="Helical" evidence="6">
    <location>
        <begin position="109"/>
        <end position="127"/>
    </location>
</feature>
<dbReference type="InterPro" id="IPR003918">
    <property type="entry name" value="NADH_UbQ_OxRdtase"/>
</dbReference>
<evidence type="ECO:0000256" key="6">
    <source>
        <dbReference type="SAM" id="Phobius"/>
    </source>
</evidence>
<dbReference type="GO" id="GO:0048039">
    <property type="term" value="F:ubiquinone binding"/>
    <property type="evidence" value="ECO:0007669"/>
    <property type="project" value="TreeGrafter"/>
</dbReference>
<dbReference type="PANTHER" id="PTHR43507:SF4">
    <property type="entry name" value="PROTON-TRANSLOCATING NADH-QUINONE OXIDOREDUCTASE, CHAIN M"/>
    <property type="match status" value="1"/>
</dbReference>
<dbReference type="EMBL" id="UINC01075917">
    <property type="protein sequence ID" value="SVC14571.1"/>
    <property type="molecule type" value="Genomic_DNA"/>
</dbReference>
<feature type="transmembrane region" description="Helical" evidence="6">
    <location>
        <begin position="162"/>
        <end position="184"/>
    </location>
</feature>
<feature type="transmembrane region" description="Helical" evidence="6">
    <location>
        <begin position="6"/>
        <end position="23"/>
    </location>
</feature>
<feature type="transmembrane region" description="Helical" evidence="6">
    <location>
        <begin position="30"/>
        <end position="50"/>
    </location>
</feature>
<comment type="similarity">
    <text evidence="2">Belongs to the complex I subunit 4 family.</text>
</comment>
<dbReference type="AlphaFoldDB" id="A0A382JVJ7"/>
<accession>A0A382JVJ7</accession>
<feature type="non-terminal residue" evidence="8">
    <location>
        <position position="408"/>
    </location>
</feature>
<evidence type="ECO:0000256" key="3">
    <source>
        <dbReference type="ARBA" id="ARBA00022692"/>
    </source>
</evidence>
<evidence type="ECO:0000259" key="7">
    <source>
        <dbReference type="Pfam" id="PF00361"/>
    </source>
</evidence>
<evidence type="ECO:0000313" key="8">
    <source>
        <dbReference type="EMBL" id="SVC14571.1"/>
    </source>
</evidence>
<dbReference type="GO" id="GO:0042773">
    <property type="term" value="P:ATP synthesis coupled electron transport"/>
    <property type="evidence" value="ECO:0007669"/>
    <property type="project" value="InterPro"/>
</dbReference>
<evidence type="ECO:0000256" key="5">
    <source>
        <dbReference type="ARBA" id="ARBA00023136"/>
    </source>
</evidence>
<reference evidence="8" key="1">
    <citation type="submission" date="2018-05" db="EMBL/GenBank/DDBJ databases">
        <authorList>
            <person name="Lanie J.A."/>
            <person name="Ng W.-L."/>
            <person name="Kazmierczak K.M."/>
            <person name="Andrzejewski T.M."/>
            <person name="Davidsen T.M."/>
            <person name="Wayne K.J."/>
            <person name="Tettelin H."/>
            <person name="Glass J.I."/>
            <person name="Rusch D."/>
            <person name="Podicherti R."/>
            <person name="Tsui H.-C.T."/>
            <person name="Winkler M.E."/>
        </authorList>
    </citation>
    <scope>NUCLEOTIDE SEQUENCE</scope>
</reference>
<dbReference type="InterPro" id="IPR001750">
    <property type="entry name" value="ND/Mrp_TM"/>
</dbReference>
<evidence type="ECO:0000256" key="2">
    <source>
        <dbReference type="ARBA" id="ARBA00009025"/>
    </source>
</evidence>
<dbReference type="GO" id="GO:0008137">
    <property type="term" value="F:NADH dehydrogenase (ubiquinone) activity"/>
    <property type="evidence" value="ECO:0007669"/>
    <property type="project" value="InterPro"/>
</dbReference>
<sequence>MPALLTVIISYLGALVVAMTSPTRLREIRWMALLTAVLGLAAAILTAYVYDAPDGGFRNVLSHPWIPTIGVDFTIGVDGISLPLLLVTGVVAICGVLMSWRVEKRANEFFAYFLALIGGVYGVFLSMDLFLLFIFYEIAIIPKYFLIAIWGSTRKGFAAMKLALYSFGGSALVLFGFLALYFASGLETFDMVRLATEAQFSKEFQVVLFPVIFVGFAILAGMWPFHTWAPTGHAAAPVAASMLLAGVVMKLGAYGCLRVAVGLLPEGAHHWASAIAWIAVINICYGALVALRQRDFKFVIGYSSVSHMGFILLGFATLNLTGLTGTVLQMFSHGVIGALLFAIVGGMVYERTHTRELDKLHLLVERMPGIAWAFVLAGLASMGLPGFSGFVSELYILIGAWEQESLSL</sequence>
<dbReference type="GO" id="GO:0003954">
    <property type="term" value="F:NADH dehydrogenase activity"/>
    <property type="evidence" value="ECO:0007669"/>
    <property type="project" value="TreeGrafter"/>
</dbReference>
<feature type="transmembrane region" description="Helical" evidence="6">
    <location>
        <begin position="204"/>
        <end position="223"/>
    </location>
</feature>
<protein>
    <recommendedName>
        <fullName evidence="7">NADH:quinone oxidoreductase/Mrp antiporter transmembrane domain-containing protein</fullName>
    </recommendedName>
</protein>
<comment type="subcellular location">
    <subcellularLocation>
        <location evidence="1">Membrane</location>
        <topology evidence="1">Multi-pass membrane protein</topology>
    </subcellularLocation>
</comment>
<dbReference type="PANTHER" id="PTHR43507">
    <property type="entry name" value="NADH-UBIQUINONE OXIDOREDUCTASE CHAIN 4"/>
    <property type="match status" value="1"/>
</dbReference>
<dbReference type="GO" id="GO:0016020">
    <property type="term" value="C:membrane"/>
    <property type="evidence" value="ECO:0007669"/>
    <property type="project" value="UniProtKB-SubCell"/>
</dbReference>
<organism evidence="8">
    <name type="scientific">marine metagenome</name>
    <dbReference type="NCBI Taxonomy" id="408172"/>
    <lineage>
        <taxon>unclassified sequences</taxon>
        <taxon>metagenomes</taxon>
        <taxon>ecological metagenomes</taxon>
    </lineage>
</organism>
<evidence type="ECO:0000256" key="4">
    <source>
        <dbReference type="ARBA" id="ARBA00022989"/>
    </source>
</evidence>
<dbReference type="GO" id="GO:0015990">
    <property type="term" value="P:electron transport coupled proton transport"/>
    <property type="evidence" value="ECO:0007669"/>
    <property type="project" value="TreeGrafter"/>
</dbReference>
<feature type="transmembrane region" description="Helical" evidence="6">
    <location>
        <begin position="133"/>
        <end position="150"/>
    </location>
</feature>
<dbReference type="PRINTS" id="PR01437">
    <property type="entry name" value="NUOXDRDTASE4"/>
</dbReference>
<evidence type="ECO:0000256" key="1">
    <source>
        <dbReference type="ARBA" id="ARBA00004141"/>
    </source>
</evidence>
<dbReference type="InterPro" id="IPR010227">
    <property type="entry name" value="NADH_Q_OxRdtase_chainM/4"/>
</dbReference>
<feature type="transmembrane region" description="Helical" evidence="6">
    <location>
        <begin position="298"/>
        <end position="318"/>
    </location>
</feature>
<feature type="transmembrane region" description="Helical" evidence="6">
    <location>
        <begin position="370"/>
        <end position="398"/>
    </location>
</feature>
<gene>
    <name evidence="8" type="ORF">METZ01_LOCUS267425</name>
</gene>
<dbReference type="NCBIfam" id="TIGR01972">
    <property type="entry name" value="NDH_I_M"/>
    <property type="match status" value="1"/>
</dbReference>
<feature type="transmembrane region" description="Helical" evidence="6">
    <location>
        <begin position="274"/>
        <end position="291"/>
    </location>
</feature>
<keyword evidence="5 6" id="KW-0472">Membrane</keyword>
<proteinExistence type="inferred from homology"/>
<feature type="transmembrane region" description="Helical" evidence="6">
    <location>
        <begin position="235"/>
        <end position="254"/>
    </location>
</feature>
<dbReference type="Pfam" id="PF00361">
    <property type="entry name" value="Proton_antipo_M"/>
    <property type="match status" value="1"/>
</dbReference>